<evidence type="ECO:0000256" key="1">
    <source>
        <dbReference type="SAM" id="MobiDB-lite"/>
    </source>
</evidence>
<dbReference type="SMART" id="SM00867">
    <property type="entry name" value="YceI"/>
    <property type="match status" value="1"/>
</dbReference>
<feature type="region of interest" description="Disordered" evidence="1">
    <location>
        <begin position="83"/>
        <end position="106"/>
    </location>
</feature>
<sequence length="289" mass="31192">MSSVLLDVRLADDYEARHLAGAVNQPVFEVQFPDEIQKRFPDRETAFRVYGADGTSLEAEMAAEKLRRLGYKEVTLVEGGLAGREQAGDAVETGTPLPTPPQAPEGRQALDLEASQVHWTGRNLLNAHHGSVAIAEGFLEFSGGALTGGDILLDLARMDCFDLAGGPMHDVLIAHLHNDDFLDLEKFPNARLKITGCREISSHPGAVNHEIAAELTLKGVTHPLTFPASCGITPEGQAAAQATFSLDRTRWGINYGSGKLFHRLAGHLVNDEIEFQVKIVTLAPDGQGQ</sequence>
<protein>
    <submittedName>
        <fullName evidence="3">YceI family protein</fullName>
    </submittedName>
</protein>
<name>A0A934RW10_9BACT</name>
<dbReference type="Gene3D" id="2.40.128.110">
    <property type="entry name" value="Lipid/polyisoprenoid-binding, YceI-like"/>
    <property type="match status" value="1"/>
</dbReference>
<dbReference type="Proteomes" id="UP000604083">
    <property type="component" value="Unassembled WGS sequence"/>
</dbReference>
<evidence type="ECO:0000313" key="3">
    <source>
        <dbReference type="EMBL" id="MBK1835185.1"/>
    </source>
</evidence>
<dbReference type="CDD" id="cd00158">
    <property type="entry name" value="RHOD"/>
    <property type="match status" value="1"/>
</dbReference>
<proteinExistence type="predicted"/>
<dbReference type="SUPFAM" id="SSF101874">
    <property type="entry name" value="YceI-like"/>
    <property type="match status" value="1"/>
</dbReference>
<dbReference type="PANTHER" id="PTHR34406">
    <property type="entry name" value="PROTEIN YCEI"/>
    <property type="match status" value="1"/>
</dbReference>
<reference evidence="3" key="1">
    <citation type="submission" date="2021-01" db="EMBL/GenBank/DDBJ databases">
        <title>Modified the classification status of verrucomicrobia.</title>
        <authorList>
            <person name="Feng X."/>
        </authorList>
    </citation>
    <scope>NUCLEOTIDE SEQUENCE</scope>
    <source>
        <strain evidence="3">KCTC 12986</strain>
    </source>
</reference>
<dbReference type="InterPro" id="IPR036761">
    <property type="entry name" value="TTHA0802/YceI-like_sf"/>
</dbReference>
<dbReference type="InterPro" id="IPR007372">
    <property type="entry name" value="Lipid/polyisoprenoid-bd_YceI"/>
</dbReference>
<gene>
    <name evidence="3" type="ORF">JIN78_14035</name>
</gene>
<dbReference type="SUPFAM" id="SSF52821">
    <property type="entry name" value="Rhodanese/Cell cycle control phosphatase"/>
    <property type="match status" value="1"/>
</dbReference>
<evidence type="ECO:0000313" key="4">
    <source>
        <dbReference type="Proteomes" id="UP000604083"/>
    </source>
</evidence>
<dbReference type="RefSeq" id="WP_200392617.1">
    <property type="nucleotide sequence ID" value="NZ_JAENIO010000043.1"/>
</dbReference>
<evidence type="ECO:0000259" key="2">
    <source>
        <dbReference type="PROSITE" id="PS50206"/>
    </source>
</evidence>
<dbReference type="Pfam" id="PF04264">
    <property type="entry name" value="YceI"/>
    <property type="match status" value="1"/>
</dbReference>
<accession>A0A934RW10</accession>
<dbReference type="Pfam" id="PF00581">
    <property type="entry name" value="Rhodanese"/>
    <property type="match status" value="1"/>
</dbReference>
<dbReference type="PANTHER" id="PTHR34406:SF1">
    <property type="entry name" value="PROTEIN YCEI"/>
    <property type="match status" value="1"/>
</dbReference>
<dbReference type="InterPro" id="IPR001763">
    <property type="entry name" value="Rhodanese-like_dom"/>
</dbReference>
<dbReference type="AlphaFoldDB" id="A0A934RW10"/>
<feature type="domain" description="Rhodanese" evidence="2">
    <location>
        <begin position="4"/>
        <end position="93"/>
    </location>
</feature>
<keyword evidence="4" id="KW-1185">Reference proteome</keyword>
<comment type="caution">
    <text evidence="3">The sequence shown here is derived from an EMBL/GenBank/DDBJ whole genome shotgun (WGS) entry which is preliminary data.</text>
</comment>
<dbReference type="Gene3D" id="3.40.250.10">
    <property type="entry name" value="Rhodanese-like domain"/>
    <property type="match status" value="1"/>
</dbReference>
<organism evidence="3 4">
    <name type="scientific">Roseibacillus ishigakijimensis</name>
    <dbReference type="NCBI Taxonomy" id="454146"/>
    <lineage>
        <taxon>Bacteria</taxon>
        <taxon>Pseudomonadati</taxon>
        <taxon>Verrucomicrobiota</taxon>
        <taxon>Verrucomicrobiia</taxon>
        <taxon>Verrucomicrobiales</taxon>
        <taxon>Verrucomicrobiaceae</taxon>
        <taxon>Roseibacillus</taxon>
    </lineage>
</organism>
<dbReference type="EMBL" id="JAENIO010000043">
    <property type="protein sequence ID" value="MBK1835185.1"/>
    <property type="molecule type" value="Genomic_DNA"/>
</dbReference>
<dbReference type="InterPro" id="IPR036873">
    <property type="entry name" value="Rhodanese-like_dom_sf"/>
</dbReference>
<dbReference type="PROSITE" id="PS50206">
    <property type="entry name" value="RHODANESE_3"/>
    <property type="match status" value="1"/>
</dbReference>